<dbReference type="RefSeq" id="WP_130922270.1">
    <property type="nucleotide sequence ID" value="NZ_SEWY01000001.1"/>
</dbReference>
<dbReference type="EMBL" id="SEWY01000001">
    <property type="protein sequence ID" value="TBH75062.1"/>
    <property type="molecule type" value="Genomic_DNA"/>
</dbReference>
<dbReference type="OrthoDB" id="9811743at2"/>
<comment type="similarity">
    <text evidence="1">Belongs to the NAD(P)-dependent epimerase/dehydratase family.</text>
</comment>
<accession>A0A4Q9BFN8</accession>
<evidence type="ECO:0000313" key="3">
    <source>
        <dbReference type="EMBL" id="TBH75062.1"/>
    </source>
</evidence>
<gene>
    <name evidence="3" type="ORF">EWU20_00385</name>
</gene>
<sequence length="303" mass="34972">MTKKYILITGITGFLGSHIAENLINNFNVIGLKREKSNIWRCLEFKDKVTWIDIDEEKGYIKKLTGYSIDTIIHGAWIGIESYERDDWSLQIKNIQFLSELLQVAKETAVKKFIFLGSQAEYGNINGIVSEDQVCEAFNAYGSVKLACLEILKTFAINNNIHWIWLRLFSFFGEKENETWLFPSLIKKIKTECEMDLTLGEQKYAYLYVKDFALIMDKLVTINIKSGIYNISSNSVRSIRSLVEEIKGKIKPSFQLNFGALKYRDNQSMHIQGSIKKLNDQIGKVEFTDFSIAIENTINYYNK</sequence>
<dbReference type="Proteomes" id="UP000293583">
    <property type="component" value="Unassembled WGS sequence"/>
</dbReference>
<dbReference type="PANTHER" id="PTHR43000">
    <property type="entry name" value="DTDP-D-GLUCOSE 4,6-DEHYDRATASE-RELATED"/>
    <property type="match status" value="1"/>
</dbReference>
<dbReference type="SUPFAM" id="SSF51735">
    <property type="entry name" value="NAD(P)-binding Rossmann-fold domains"/>
    <property type="match status" value="1"/>
</dbReference>
<reference evidence="3 4" key="1">
    <citation type="submission" date="2019-02" db="EMBL/GenBank/DDBJ databases">
        <title>Genome of a new Bacteroidetes strain.</title>
        <authorList>
            <person name="Pitt A."/>
        </authorList>
    </citation>
    <scope>NUCLEOTIDE SEQUENCE [LARGE SCALE GENOMIC DNA]</scope>
    <source>
        <strain evidence="3 4">103A-SOEBACH</strain>
    </source>
</reference>
<dbReference type="InterPro" id="IPR036291">
    <property type="entry name" value="NAD(P)-bd_dom_sf"/>
</dbReference>
<dbReference type="Gene3D" id="3.40.50.720">
    <property type="entry name" value="NAD(P)-binding Rossmann-like Domain"/>
    <property type="match status" value="1"/>
</dbReference>
<dbReference type="InterPro" id="IPR001509">
    <property type="entry name" value="Epimerase_deHydtase"/>
</dbReference>
<protein>
    <submittedName>
        <fullName evidence="3">NAD(P)-dependent oxidoreductase</fullName>
    </submittedName>
</protein>
<name>A0A4Q9BFN8_9BACT</name>
<dbReference type="Pfam" id="PF01370">
    <property type="entry name" value="Epimerase"/>
    <property type="match status" value="1"/>
</dbReference>
<evidence type="ECO:0000259" key="2">
    <source>
        <dbReference type="Pfam" id="PF01370"/>
    </source>
</evidence>
<organism evidence="3 4">
    <name type="scientific">Aquirufa antheringensis</name>
    <dbReference type="NCBI Taxonomy" id="2516559"/>
    <lineage>
        <taxon>Bacteria</taxon>
        <taxon>Pseudomonadati</taxon>
        <taxon>Bacteroidota</taxon>
        <taxon>Cytophagia</taxon>
        <taxon>Cytophagales</taxon>
        <taxon>Flectobacillaceae</taxon>
        <taxon>Aquirufa</taxon>
    </lineage>
</organism>
<proteinExistence type="inferred from homology"/>
<keyword evidence="4" id="KW-1185">Reference proteome</keyword>
<dbReference type="CDD" id="cd08946">
    <property type="entry name" value="SDR_e"/>
    <property type="match status" value="1"/>
</dbReference>
<comment type="caution">
    <text evidence="3">The sequence shown here is derived from an EMBL/GenBank/DDBJ whole genome shotgun (WGS) entry which is preliminary data.</text>
</comment>
<dbReference type="AlphaFoldDB" id="A0A4Q9BFN8"/>
<evidence type="ECO:0000313" key="4">
    <source>
        <dbReference type="Proteomes" id="UP000293583"/>
    </source>
</evidence>
<feature type="domain" description="NAD-dependent epimerase/dehydratase" evidence="2">
    <location>
        <begin position="6"/>
        <end position="231"/>
    </location>
</feature>
<evidence type="ECO:0000256" key="1">
    <source>
        <dbReference type="ARBA" id="ARBA00007637"/>
    </source>
</evidence>